<organism evidence="2 3">
    <name type="scientific">Candidatus Onthousia excrementipullorum</name>
    <dbReference type="NCBI Taxonomy" id="2840884"/>
    <lineage>
        <taxon>Bacteria</taxon>
        <taxon>Bacillati</taxon>
        <taxon>Bacillota</taxon>
        <taxon>Bacilli</taxon>
        <taxon>Candidatus Onthousia</taxon>
    </lineage>
</organism>
<sequence>MNVDIKKYLKKLIAMGALSFALVTTGCSSKENNAEPENEVTTEVEKNSEQENTTNDNAVQETENNSEDTNTKEATEDNEMVKYFENKNEEIDNLIYTENFEKANEVWGDYFIDAIDFIFYDKEYKDTKFADLNPEAQTKCIDELINTKNKIESINPNWKEDMENIKGSIIEAYYKLLSAIESLIGTENYDNIGDLIDSISNIGNNIGDSLNNWYQGYKSSHQK</sequence>
<accession>A0A9D1DU62</accession>
<evidence type="ECO:0000256" key="1">
    <source>
        <dbReference type="SAM" id="MobiDB-lite"/>
    </source>
</evidence>
<feature type="region of interest" description="Disordered" evidence="1">
    <location>
        <begin position="28"/>
        <end position="77"/>
    </location>
</feature>
<reference evidence="2" key="1">
    <citation type="submission" date="2020-10" db="EMBL/GenBank/DDBJ databases">
        <authorList>
            <person name="Gilroy R."/>
        </authorList>
    </citation>
    <scope>NUCLEOTIDE SEQUENCE</scope>
    <source>
        <strain evidence="2">CHK184-20233</strain>
    </source>
</reference>
<proteinExistence type="predicted"/>
<evidence type="ECO:0008006" key="4">
    <source>
        <dbReference type="Google" id="ProtNLM"/>
    </source>
</evidence>
<protein>
    <recommendedName>
        <fullName evidence="4">Lipoprotein</fullName>
    </recommendedName>
</protein>
<dbReference type="Proteomes" id="UP000824232">
    <property type="component" value="Unassembled WGS sequence"/>
</dbReference>
<name>A0A9D1DU62_9FIRM</name>
<gene>
    <name evidence="2" type="ORF">IAB38_02850</name>
</gene>
<evidence type="ECO:0000313" key="2">
    <source>
        <dbReference type="EMBL" id="HIR58966.1"/>
    </source>
</evidence>
<comment type="caution">
    <text evidence="2">The sequence shown here is derived from an EMBL/GenBank/DDBJ whole genome shotgun (WGS) entry which is preliminary data.</text>
</comment>
<feature type="compositionally biased region" description="Polar residues" evidence="1">
    <location>
        <begin position="50"/>
        <end position="63"/>
    </location>
</feature>
<dbReference type="EMBL" id="DVHC01000029">
    <property type="protein sequence ID" value="HIR58966.1"/>
    <property type="molecule type" value="Genomic_DNA"/>
</dbReference>
<evidence type="ECO:0000313" key="3">
    <source>
        <dbReference type="Proteomes" id="UP000824232"/>
    </source>
</evidence>
<dbReference type="AlphaFoldDB" id="A0A9D1DU62"/>
<dbReference type="PROSITE" id="PS51257">
    <property type="entry name" value="PROKAR_LIPOPROTEIN"/>
    <property type="match status" value="1"/>
</dbReference>
<reference evidence="2" key="2">
    <citation type="journal article" date="2021" name="PeerJ">
        <title>Extensive microbial diversity within the chicken gut microbiome revealed by metagenomics and culture.</title>
        <authorList>
            <person name="Gilroy R."/>
            <person name="Ravi A."/>
            <person name="Getino M."/>
            <person name="Pursley I."/>
            <person name="Horton D.L."/>
            <person name="Alikhan N.F."/>
            <person name="Baker D."/>
            <person name="Gharbi K."/>
            <person name="Hall N."/>
            <person name="Watson M."/>
            <person name="Adriaenssens E.M."/>
            <person name="Foster-Nyarko E."/>
            <person name="Jarju S."/>
            <person name="Secka A."/>
            <person name="Antonio M."/>
            <person name="Oren A."/>
            <person name="Chaudhuri R.R."/>
            <person name="La Ragione R."/>
            <person name="Hildebrand F."/>
            <person name="Pallen M.J."/>
        </authorList>
    </citation>
    <scope>NUCLEOTIDE SEQUENCE</scope>
    <source>
        <strain evidence="2">CHK184-20233</strain>
    </source>
</reference>